<feature type="compositionally biased region" description="Basic and acidic residues" evidence="1">
    <location>
        <begin position="1"/>
        <end position="44"/>
    </location>
</feature>
<accession>A0A0N5CT15</accession>
<evidence type="ECO:0000313" key="3">
    <source>
        <dbReference type="Proteomes" id="UP000276776"/>
    </source>
</evidence>
<keyword evidence="3" id="KW-1185">Reference proteome</keyword>
<evidence type="ECO:0000313" key="4">
    <source>
        <dbReference type="WBParaSite" id="TCLT_0000337301-mRNA-1"/>
    </source>
</evidence>
<feature type="compositionally biased region" description="Polar residues" evidence="1">
    <location>
        <begin position="45"/>
        <end position="63"/>
    </location>
</feature>
<gene>
    <name evidence="2" type="ORF">TCLT_LOCUS3366</name>
</gene>
<dbReference type="EMBL" id="UYYF01001358">
    <property type="protein sequence ID" value="VDM99791.1"/>
    <property type="molecule type" value="Genomic_DNA"/>
</dbReference>
<dbReference type="Proteomes" id="UP000276776">
    <property type="component" value="Unassembled WGS sequence"/>
</dbReference>
<evidence type="ECO:0000256" key="1">
    <source>
        <dbReference type="SAM" id="MobiDB-lite"/>
    </source>
</evidence>
<proteinExistence type="predicted"/>
<dbReference type="WBParaSite" id="TCLT_0000337301-mRNA-1">
    <property type="protein sequence ID" value="TCLT_0000337301-mRNA-1"/>
    <property type="gene ID" value="TCLT_0000337301"/>
</dbReference>
<name>A0A0N5CT15_THECL</name>
<dbReference type="AlphaFoldDB" id="A0A0N5CT15"/>
<reference evidence="2 3" key="2">
    <citation type="submission" date="2018-11" db="EMBL/GenBank/DDBJ databases">
        <authorList>
            <consortium name="Pathogen Informatics"/>
        </authorList>
    </citation>
    <scope>NUCLEOTIDE SEQUENCE [LARGE SCALE GENOMIC DNA]</scope>
</reference>
<sequence length="88" mass="10289">MNKIQKQDVVKVDRKNATCEETRKGSSERKSKKDEGTKNSKPEENITQTDETSLTKPLQNDGQQGICADYYRNLRLKKKALYRSERYF</sequence>
<protein>
    <submittedName>
        <fullName evidence="4">Ovule protein</fullName>
    </submittedName>
</protein>
<organism evidence="4">
    <name type="scientific">Thelazia callipaeda</name>
    <name type="common">Oriental eyeworm</name>
    <name type="synonym">Parasitic nematode</name>
    <dbReference type="NCBI Taxonomy" id="103827"/>
    <lineage>
        <taxon>Eukaryota</taxon>
        <taxon>Metazoa</taxon>
        <taxon>Ecdysozoa</taxon>
        <taxon>Nematoda</taxon>
        <taxon>Chromadorea</taxon>
        <taxon>Rhabditida</taxon>
        <taxon>Spirurina</taxon>
        <taxon>Spiruromorpha</taxon>
        <taxon>Thelazioidea</taxon>
        <taxon>Thelaziidae</taxon>
        <taxon>Thelazia</taxon>
    </lineage>
</organism>
<evidence type="ECO:0000313" key="2">
    <source>
        <dbReference type="EMBL" id="VDM99791.1"/>
    </source>
</evidence>
<feature type="region of interest" description="Disordered" evidence="1">
    <location>
        <begin position="1"/>
        <end position="63"/>
    </location>
</feature>
<reference evidence="4" key="1">
    <citation type="submission" date="2017-02" db="UniProtKB">
        <authorList>
            <consortium name="WormBaseParasite"/>
        </authorList>
    </citation>
    <scope>IDENTIFICATION</scope>
</reference>